<dbReference type="PIRSF" id="PIRSF028304">
    <property type="entry name" value="UCP028304"/>
    <property type="match status" value="1"/>
</dbReference>
<dbReference type="Proteomes" id="UP000275394">
    <property type="component" value="Unassembled WGS sequence"/>
</dbReference>
<reference evidence="1 2" key="1">
    <citation type="submission" date="2018-11" db="EMBL/GenBank/DDBJ databases">
        <title>Genomic Encyclopedia of Type Strains, Phase IV (KMG-IV): sequencing the most valuable type-strain genomes for metagenomic binning, comparative biology and taxonomic classification.</title>
        <authorList>
            <person name="Goeker M."/>
        </authorList>
    </citation>
    <scope>NUCLEOTIDE SEQUENCE [LARGE SCALE GENOMIC DNA]</scope>
    <source>
        <strain evidence="1 2">DSM 100316</strain>
    </source>
</reference>
<dbReference type="AlphaFoldDB" id="A0A3N2DL20"/>
<accession>A0A3N2DL20</accession>
<protein>
    <submittedName>
        <fullName evidence="1">Type VI secretion system protein ImpG</fullName>
    </submittedName>
</protein>
<dbReference type="RefSeq" id="WP_123713039.1">
    <property type="nucleotide sequence ID" value="NZ_RKHR01000005.1"/>
</dbReference>
<dbReference type="InterPro" id="IPR010272">
    <property type="entry name" value="T6SS_TssF"/>
</dbReference>
<proteinExistence type="predicted"/>
<dbReference type="OrthoDB" id="9763676at2"/>
<name>A0A3N2DL20_9GAMM</name>
<gene>
    <name evidence="1" type="ORF">EDC56_2679</name>
</gene>
<evidence type="ECO:0000313" key="1">
    <source>
        <dbReference type="EMBL" id="ROS00045.1"/>
    </source>
</evidence>
<dbReference type="PANTHER" id="PTHR35370:SF1">
    <property type="entry name" value="TYPE VI SECRETION SYSTEM COMPONENT TSSF1"/>
    <property type="match status" value="1"/>
</dbReference>
<keyword evidence="2" id="KW-1185">Reference proteome</keyword>
<dbReference type="PANTHER" id="PTHR35370">
    <property type="entry name" value="CYTOPLASMIC PROTEIN-RELATED-RELATED"/>
    <property type="match status" value="1"/>
</dbReference>
<evidence type="ECO:0000313" key="2">
    <source>
        <dbReference type="Proteomes" id="UP000275394"/>
    </source>
</evidence>
<comment type="caution">
    <text evidence="1">The sequence shown here is derived from an EMBL/GenBank/DDBJ whole genome shotgun (WGS) entry which is preliminary data.</text>
</comment>
<organism evidence="1 2">
    <name type="scientific">Sinobacterium caligoides</name>
    <dbReference type="NCBI Taxonomy" id="933926"/>
    <lineage>
        <taxon>Bacteria</taxon>
        <taxon>Pseudomonadati</taxon>
        <taxon>Pseudomonadota</taxon>
        <taxon>Gammaproteobacteria</taxon>
        <taxon>Cellvibrionales</taxon>
        <taxon>Spongiibacteraceae</taxon>
        <taxon>Sinobacterium</taxon>
    </lineage>
</organism>
<sequence>MTDKLLPYYEHELAFLQQTAGEFAQRHPSVASSLSLDSNTVDDPLVAKLLSGAAYLNARIQQRLDDDFPQITDALMGYLYPHYQRPIPSMGIVQFTPLDDLQQSHIVKSGTVLETEAIKGHHCQFTTGYDAHIEPFKVVAASLQPRPFIAPGSDQVIGANAVLQLSLKTLSDECLLSDEITQRLRFHLAGQVNHVVSIYDLILTKSVTIILASSENDPDPIFLDRENIQQVGFDSDDGLLPYPDNVLSGYRLLTEYFCFTERFLFFDIIGIKEKITEKYTNNLNIYIYLDESIPELESQVDSSFFALNCAPIINLFEQSADPISLKHDQYSYELTADVRRKESLEIYSINAVSASNNQGTTTEYSPFYGITHTQSSQHTFWHAERKEVYEGDHGNELATDMNINFVDLDFNPHHSHDQVIATSITCFNRNLAKKLPNSAGQPYLSIVDDDAPTQSIHCVSCLTPTIRPSSGKRSLWRLYSHLNLNHLSISDSSGESLKEILRLYNFKDTASTRNQIESIQKIRTRAITAPITTHSTTAMCRGTEVTITLNKQMLAGTSPLIFATVIERFLGLYCSINSFIQLSVKFSDSDKELKRWPPRAGDKALL</sequence>
<dbReference type="NCBIfam" id="TIGR03359">
    <property type="entry name" value="VI_chp_6"/>
    <property type="match status" value="1"/>
</dbReference>
<dbReference type="Pfam" id="PF05947">
    <property type="entry name" value="T6SS_TssF"/>
    <property type="match status" value="1"/>
</dbReference>
<dbReference type="EMBL" id="RKHR01000005">
    <property type="protein sequence ID" value="ROS00045.1"/>
    <property type="molecule type" value="Genomic_DNA"/>
</dbReference>